<organism evidence="2">
    <name type="scientific">Caldiarchaeum subterraneum</name>
    <dbReference type="NCBI Taxonomy" id="311458"/>
    <lineage>
        <taxon>Archaea</taxon>
        <taxon>Nitrososphaerota</taxon>
        <taxon>Candidatus Caldarchaeales</taxon>
        <taxon>Candidatus Caldarchaeaceae</taxon>
        <taxon>Candidatus Caldarchaeum</taxon>
    </lineage>
</organism>
<comment type="caution">
    <text evidence="2">The sequence shown here is derived from an EMBL/GenBank/DDBJ whole genome shotgun (WGS) entry which is preliminary data.</text>
</comment>
<dbReference type="GO" id="GO:0016616">
    <property type="term" value="F:oxidoreductase activity, acting on the CH-OH group of donors, NAD or NADP as acceptor"/>
    <property type="evidence" value="ECO:0007669"/>
    <property type="project" value="TreeGrafter"/>
</dbReference>
<evidence type="ECO:0000313" key="2">
    <source>
        <dbReference type="EMBL" id="HHM44092.1"/>
    </source>
</evidence>
<accession>A0A7J3VT65</accession>
<proteinExistence type="inferred from homology"/>
<protein>
    <submittedName>
        <fullName evidence="2">SDR family oxidoreductase</fullName>
    </submittedName>
</protein>
<dbReference type="InterPro" id="IPR036291">
    <property type="entry name" value="NAD(P)-bd_dom_sf"/>
</dbReference>
<dbReference type="PRINTS" id="PR00081">
    <property type="entry name" value="GDHRDH"/>
</dbReference>
<reference evidence="2" key="1">
    <citation type="journal article" date="2020" name="mSystems">
        <title>Genome- and Community-Level Interaction Insights into Carbon Utilization and Element Cycling Functions of Hydrothermarchaeota in Hydrothermal Sediment.</title>
        <authorList>
            <person name="Zhou Z."/>
            <person name="Liu Y."/>
            <person name="Xu W."/>
            <person name="Pan J."/>
            <person name="Luo Z.H."/>
            <person name="Li M."/>
        </authorList>
    </citation>
    <scope>NUCLEOTIDE SEQUENCE [LARGE SCALE GENOMIC DNA]</scope>
    <source>
        <strain evidence="2">SpSt-1074</strain>
    </source>
</reference>
<dbReference type="Pfam" id="PF13561">
    <property type="entry name" value="adh_short_C2"/>
    <property type="match status" value="1"/>
</dbReference>
<dbReference type="PRINTS" id="PR00080">
    <property type="entry name" value="SDRFAMILY"/>
</dbReference>
<dbReference type="AlphaFoldDB" id="A0A7J3VT65"/>
<dbReference type="Gene3D" id="3.40.50.720">
    <property type="entry name" value="NAD(P)-binding Rossmann-like Domain"/>
    <property type="match status" value="1"/>
</dbReference>
<dbReference type="PANTHER" id="PTHR42760">
    <property type="entry name" value="SHORT-CHAIN DEHYDROGENASES/REDUCTASES FAMILY MEMBER"/>
    <property type="match status" value="1"/>
</dbReference>
<dbReference type="InterPro" id="IPR002347">
    <property type="entry name" value="SDR_fam"/>
</dbReference>
<dbReference type="FunFam" id="3.40.50.720:FF:000084">
    <property type="entry name" value="Short-chain dehydrogenase reductase"/>
    <property type="match status" value="1"/>
</dbReference>
<comment type="similarity">
    <text evidence="1">Belongs to the short-chain dehydrogenases/reductases (SDR) family.</text>
</comment>
<gene>
    <name evidence="2" type="ORF">ENM31_02180</name>
</gene>
<evidence type="ECO:0000256" key="1">
    <source>
        <dbReference type="ARBA" id="ARBA00006484"/>
    </source>
</evidence>
<dbReference type="EMBL" id="DRXH01000074">
    <property type="protein sequence ID" value="HHM44092.1"/>
    <property type="molecule type" value="Genomic_DNA"/>
</dbReference>
<name>A0A7J3VT65_CALS0</name>
<sequence>MGLMEGKKVLVSGASGGIGKAVVLEFLREGAYVAAGARRVEVLKNLMEEAGEEGRRRLTVGYLDVSDESSVAEFVESAVLRLGGVDALLNVAGYVIEGGLWGKRLVDHTVEDLMKVMRVDLVGSFLMTKHAIPPMTRKRAGVIVNFASTPPLTGYDKGLAYSLAKAAVIALTKHVAREYGGLGVRAYTLALGNIETEATVSATSRDEYLELAKECPMQRWGRPEEVASAACLLCSDKASFINGQTIVVDGGAVML</sequence>
<dbReference type="CDD" id="cd05233">
    <property type="entry name" value="SDR_c"/>
    <property type="match status" value="1"/>
</dbReference>
<dbReference type="SUPFAM" id="SSF51735">
    <property type="entry name" value="NAD(P)-binding Rossmann-fold domains"/>
    <property type="match status" value="1"/>
</dbReference>